<comment type="similarity">
    <text evidence="2">Belongs to the FAD-binding monooxygenase family.</text>
</comment>
<keyword evidence="7" id="KW-0805">Transcription regulation</keyword>
<evidence type="ECO:0000256" key="8">
    <source>
        <dbReference type="ARBA" id="ARBA00023125"/>
    </source>
</evidence>
<protein>
    <recommendedName>
        <fullName evidence="12">Zn(2)-C6 fungal-type domain-containing protein</fullName>
    </recommendedName>
</protein>
<dbReference type="SUPFAM" id="SSF51905">
    <property type="entry name" value="FAD/NAD(P)-binding domain"/>
    <property type="match status" value="2"/>
</dbReference>
<dbReference type="InterPro" id="IPR036864">
    <property type="entry name" value="Zn2-C6_fun-type_DNA-bd_sf"/>
</dbReference>
<dbReference type="EMBL" id="PDNB01000008">
    <property type="protein sequence ID" value="PGH17755.1"/>
    <property type="molecule type" value="Genomic_DNA"/>
</dbReference>
<dbReference type="InterPro" id="IPR036188">
    <property type="entry name" value="FAD/NAD-bd_sf"/>
</dbReference>
<dbReference type="GO" id="GO:0006351">
    <property type="term" value="P:DNA-templated transcription"/>
    <property type="evidence" value="ECO:0007669"/>
    <property type="project" value="InterPro"/>
</dbReference>
<dbReference type="CDD" id="cd00067">
    <property type="entry name" value="GAL4"/>
    <property type="match status" value="1"/>
</dbReference>
<evidence type="ECO:0000256" key="6">
    <source>
        <dbReference type="ARBA" id="ARBA00023002"/>
    </source>
</evidence>
<dbReference type="SUPFAM" id="SSF57701">
    <property type="entry name" value="Zn2/Cys6 DNA-binding domain"/>
    <property type="match status" value="1"/>
</dbReference>
<feature type="compositionally biased region" description="Low complexity" evidence="11">
    <location>
        <begin position="652"/>
        <end position="662"/>
    </location>
</feature>
<accession>A0A2B7Y930</accession>
<gene>
    <name evidence="13" type="ORF">AJ79_00896</name>
</gene>
<dbReference type="GO" id="GO:0004499">
    <property type="term" value="F:N,N-dimethylaniline monooxygenase activity"/>
    <property type="evidence" value="ECO:0007669"/>
    <property type="project" value="InterPro"/>
</dbReference>
<keyword evidence="4" id="KW-0479">Metal-binding</keyword>
<keyword evidence="14" id="KW-1185">Reference proteome</keyword>
<dbReference type="STRING" id="1447875.A0A2B7Y930"/>
<proteinExistence type="inferred from homology"/>
<dbReference type="SMART" id="SM00066">
    <property type="entry name" value="GAL4"/>
    <property type="match status" value="1"/>
</dbReference>
<evidence type="ECO:0000256" key="3">
    <source>
        <dbReference type="ARBA" id="ARBA00022630"/>
    </source>
</evidence>
<feature type="region of interest" description="Disordered" evidence="11">
    <location>
        <begin position="1276"/>
        <end position="1295"/>
    </location>
</feature>
<dbReference type="Gene3D" id="3.50.50.60">
    <property type="entry name" value="FAD/NAD(P)-binding domain"/>
    <property type="match status" value="3"/>
</dbReference>
<evidence type="ECO:0000256" key="7">
    <source>
        <dbReference type="ARBA" id="ARBA00023015"/>
    </source>
</evidence>
<reference evidence="13 14" key="1">
    <citation type="submission" date="2017-10" db="EMBL/GenBank/DDBJ databases">
        <title>Comparative genomics in systemic dimorphic fungi from Ajellomycetaceae.</title>
        <authorList>
            <person name="Munoz J.F."/>
            <person name="Mcewen J.G."/>
            <person name="Clay O.K."/>
            <person name="Cuomo C.A."/>
        </authorList>
    </citation>
    <scope>NUCLEOTIDE SEQUENCE [LARGE SCALE GENOMIC DNA]</scope>
    <source>
        <strain evidence="13 14">UAMH5409</strain>
    </source>
</reference>
<organism evidence="13 14">
    <name type="scientific">Helicocarpus griseus UAMH5409</name>
    <dbReference type="NCBI Taxonomy" id="1447875"/>
    <lineage>
        <taxon>Eukaryota</taxon>
        <taxon>Fungi</taxon>
        <taxon>Dikarya</taxon>
        <taxon>Ascomycota</taxon>
        <taxon>Pezizomycotina</taxon>
        <taxon>Eurotiomycetes</taxon>
        <taxon>Eurotiomycetidae</taxon>
        <taxon>Onygenales</taxon>
        <taxon>Ajellomycetaceae</taxon>
        <taxon>Helicocarpus</taxon>
    </lineage>
</organism>
<dbReference type="Proteomes" id="UP000223968">
    <property type="component" value="Unassembled WGS sequence"/>
</dbReference>
<feature type="domain" description="Zn(2)-C6 fungal-type" evidence="12">
    <location>
        <begin position="525"/>
        <end position="558"/>
    </location>
</feature>
<sequence length="1340" mass="150147">MGSNTFSSIPSYSQIACIGTGLSGVALGATLKRWYDIEDIRFFDKLPASGGTWYINSYPGCACDVPSALYSFSFALNPNWTKIMPSNKEIKDYHDQVRDEYGLGSKMTFSTKVVRCIWRDDASRWLLYLCNLDSGNEYIHECQILFSASGQLVKPRPCDIPGAEAFGGSIFHSARWDHSVNLKGKNVIVIGNGCTAAQIVPALAKDVKSLTQVVRTKHWIVPSVNLIYPTVLQWIFRYIPLAMRLHRLHIFLIAESDFRLFPMTKCAARLRERRKRSFEKYMRDSAPAKYHGLLIPDFDVGCKRRIFDHGYLNSLHNDNVHLKDAKIEYIVPEGVKTNMGVIPADVIVLATGFQTNEFLPYMEVLGRDGISVEKHWSQFGGPSAYNCSVMNGFPNFFMLLGPNAATGHTSALMAAENSVNYALQILKPIFENNASVVEVKQKAERDYVYWMQDALSKRVWNAGCVSWYLNNNKWNSMSYPWSQAHYWWRSLFPIWSDWTVKVSFPCLPRTNAARQRTPRRKIALACEPCRAKKVRCDGAKPICGPCTKRSYSIEQCLYSADNSRSASQDEYIRVLHNRIRELEQACSRTEALAPALNHHESRTENIPLVRSPTGQEGAMGVESNSARAAISQYPDVQSVPSQSSVETHRRSATTTTSATQSSPVAGGGSPLFDSLGHVTGMGQISAPEVRLDTQTSGKEFYGASSTASLMRLARASMPFNSSLRTSRESNPSSGPVGIQFYEPPTQFRFEDFALPPRALADHLLECFWNHIYYLYPLFDRPSFEAAYENLWKSDKEPMNNLLELNIGLGGKPDSGPKSIVFHCALNTMFALGCYFSEIPIEEREASAYSFFLRNKRFVGLDMLEINTIGVVQTFLLTALYLQASPYPHRCCNSIGVSRRIAQGLGLHEPNNPYPMDPLECEIRRRTWHGCVIMDTFVSMTYGRPSMTSHLASVPLPCSSDFPPEAHEAGRTPSTMKFYIATIELYKILDNILSEVYNAWRALSRQGRTSPVTHGPENFDTLIELERRLCTYESSLPSFLNWTVSAPIETLSADHSVIIERQRNVLHGRYNYLRLLLYRPTFTQLCSEANSPERRSMAGRSQEADMPRGKFTENVLYSCMTNKCAVACVLAAVELIQLVYDTYWTPTADAWWYNGFYVSTAATVLIMSYSIPQILDSATRPRTSVVQASWNKCEKVLSHMATFSQSARNTLNFLQAAHNSQVVSGAPNEGSGSGRSSGNHVMDGNIGNNTRLQERDLPPQSHNTARCGGQYSGVTAQEQQYQQHQHQQTACTSTHDQGADHAFEDFSTAGLGPDEFGFLSWMDTQDIPGWLVGDLRGGGLQ</sequence>
<evidence type="ECO:0000259" key="12">
    <source>
        <dbReference type="PROSITE" id="PS50048"/>
    </source>
</evidence>
<evidence type="ECO:0000313" key="14">
    <source>
        <dbReference type="Proteomes" id="UP000223968"/>
    </source>
</evidence>
<evidence type="ECO:0000256" key="11">
    <source>
        <dbReference type="SAM" id="MobiDB-lite"/>
    </source>
</evidence>
<evidence type="ECO:0000256" key="4">
    <source>
        <dbReference type="ARBA" id="ARBA00022723"/>
    </source>
</evidence>
<feature type="compositionally biased region" description="Low complexity" evidence="11">
    <location>
        <begin position="1276"/>
        <end position="1287"/>
    </location>
</feature>
<evidence type="ECO:0000256" key="5">
    <source>
        <dbReference type="ARBA" id="ARBA00022827"/>
    </source>
</evidence>
<evidence type="ECO:0000256" key="1">
    <source>
        <dbReference type="ARBA" id="ARBA00001974"/>
    </source>
</evidence>
<dbReference type="Pfam" id="PF04082">
    <property type="entry name" value="Fungal_trans"/>
    <property type="match status" value="1"/>
</dbReference>
<keyword evidence="9" id="KW-0804">Transcription</keyword>
<feature type="region of interest" description="Disordered" evidence="11">
    <location>
        <begin position="598"/>
        <end position="672"/>
    </location>
</feature>
<dbReference type="PROSITE" id="PS50048">
    <property type="entry name" value="ZN2_CY6_FUNGAL_2"/>
    <property type="match status" value="1"/>
</dbReference>
<keyword evidence="3" id="KW-0285">Flavoprotein</keyword>
<dbReference type="Gene3D" id="4.10.240.10">
    <property type="entry name" value="Zn(2)-C6 fungal-type DNA-binding domain"/>
    <property type="match status" value="1"/>
</dbReference>
<dbReference type="Pfam" id="PF00743">
    <property type="entry name" value="FMO-like"/>
    <property type="match status" value="1"/>
</dbReference>
<dbReference type="CDD" id="cd12148">
    <property type="entry name" value="fungal_TF_MHR"/>
    <property type="match status" value="1"/>
</dbReference>
<dbReference type="GO" id="GO:0050660">
    <property type="term" value="F:flavin adenine dinucleotide binding"/>
    <property type="evidence" value="ECO:0007669"/>
    <property type="project" value="InterPro"/>
</dbReference>
<dbReference type="InterPro" id="IPR007219">
    <property type="entry name" value="XnlR_reg_dom"/>
</dbReference>
<dbReference type="SMART" id="SM00906">
    <property type="entry name" value="Fungal_trans"/>
    <property type="match status" value="1"/>
</dbReference>
<dbReference type="Pfam" id="PF00172">
    <property type="entry name" value="Zn_clus"/>
    <property type="match status" value="1"/>
</dbReference>
<feature type="compositionally biased region" description="Low complexity" evidence="11">
    <location>
        <begin position="631"/>
        <end position="645"/>
    </location>
</feature>
<dbReference type="InterPro" id="IPR020946">
    <property type="entry name" value="Flavin_mOase-like"/>
</dbReference>
<dbReference type="PANTHER" id="PTHR42877:SF10">
    <property type="entry name" value="L-ORNITHINE N(5)-OXYGENASE"/>
    <property type="match status" value="1"/>
</dbReference>
<keyword evidence="10" id="KW-0539">Nucleus</keyword>
<evidence type="ECO:0000256" key="10">
    <source>
        <dbReference type="ARBA" id="ARBA00023242"/>
    </source>
</evidence>
<dbReference type="InterPro" id="IPR051209">
    <property type="entry name" value="FAD-bind_Monooxygenase_sf"/>
</dbReference>
<dbReference type="InterPro" id="IPR001138">
    <property type="entry name" value="Zn2Cys6_DnaBD"/>
</dbReference>
<comment type="caution">
    <text evidence="13">The sequence shown here is derived from an EMBL/GenBank/DDBJ whole genome shotgun (WGS) entry which is preliminary data.</text>
</comment>
<dbReference type="GO" id="GO:0000981">
    <property type="term" value="F:DNA-binding transcription factor activity, RNA polymerase II-specific"/>
    <property type="evidence" value="ECO:0007669"/>
    <property type="project" value="InterPro"/>
</dbReference>
<evidence type="ECO:0000256" key="2">
    <source>
        <dbReference type="ARBA" id="ARBA00010139"/>
    </source>
</evidence>
<feature type="region of interest" description="Disordered" evidence="11">
    <location>
        <begin position="1222"/>
        <end position="1268"/>
    </location>
</feature>
<keyword evidence="5" id="KW-0274">FAD</keyword>
<dbReference type="GO" id="GO:0050661">
    <property type="term" value="F:NADP binding"/>
    <property type="evidence" value="ECO:0007669"/>
    <property type="project" value="InterPro"/>
</dbReference>
<name>A0A2B7Y930_9EURO</name>
<keyword evidence="6" id="KW-0560">Oxidoreductase</keyword>
<dbReference type="GO" id="GO:0008270">
    <property type="term" value="F:zinc ion binding"/>
    <property type="evidence" value="ECO:0007669"/>
    <property type="project" value="InterPro"/>
</dbReference>
<dbReference type="OrthoDB" id="74360at2759"/>
<evidence type="ECO:0000313" key="13">
    <source>
        <dbReference type="EMBL" id="PGH17755.1"/>
    </source>
</evidence>
<keyword evidence="8" id="KW-0238">DNA-binding</keyword>
<dbReference type="PANTHER" id="PTHR42877">
    <property type="entry name" value="L-ORNITHINE N(5)-MONOOXYGENASE-RELATED"/>
    <property type="match status" value="1"/>
</dbReference>
<evidence type="ECO:0000256" key="9">
    <source>
        <dbReference type="ARBA" id="ARBA00023163"/>
    </source>
</evidence>
<comment type="cofactor">
    <cofactor evidence="1">
        <name>FAD</name>
        <dbReference type="ChEBI" id="CHEBI:57692"/>
    </cofactor>
</comment>
<dbReference type="GO" id="GO:0003677">
    <property type="term" value="F:DNA binding"/>
    <property type="evidence" value="ECO:0007669"/>
    <property type="project" value="UniProtKB-KW"/>
</dbReference>